<dbReference type="Pfam" id="PF14730">
    <property type="entry name" value="DUF4468"/>
    <property type="match status" value="1"/>
</dbReference>
<dbReference type="Gene3D" id="3.30.530.80">
    <property type="match status" value="1"/>
</dbReference>
<feature type="chain" id="PRO_5025066880" evidence="1">
    <location>
        <begin position="19"/>
        <end position="170"/>
    </location>
</feature>
<comment type="caution">
    <text evidence="3">The sequence shown here is derived from an EMBL/GenBank/DDBJ whole genome shotgun (WGS) entry which is preliminary data.</text>
</comment>
<name>A0A646NTK9_9PSED</name>
<protein>
    <submittedName>
        <fullName evidence="3">DUF4468 domain-containing protein</fullName>
    </submittedName>
</protein>
<evidence type="ECO:0000313" key="4">
    <source>
        <dbReference type="Proteomes" id="UP000432048"/>
    </source>
</evidence>
<feature type="domain" description="DUF4468" evidence="2">
    <location>
        <begin position="39"/>
        <end position="119"/>
    </location>
</feature>
<evidence type="ECO:0000256" key="1">
    <source>
        <dbReference type="SAM" id="SignalP"/>
    </source>
</evidence>
<keyword evidence="1" id="KW-0732">Signal</keyword>
<feature type="signal peptide" evidence="1">
    <location>
        <begin position="1"/>
        <end position="18"/>
    </location>
</feature>
<organism evidence="3 4">
    <name type="scientific">Pseudomonas haemolytica</name>
    <dbReference type="NCBI Taxonomy" id="2600065"/>
    <lineage>
        <taxon>Bacteria</taxon>
        <taxon>Pseudomonadati</taxon>
        <taxon>Pseudomonadota</taxon>
        <taxon>Gammaproteobacteria</taxon>
        <taxon>Pseudomonadales</taxon>
        <taxon>Pseudomonadaceae</taxon>
        <taxon>Pseudomonas</taxon>
    </lineage>
</organism>
<reference evidence="3 4" key="1">
    <citation type="submission" date="2019-08" db="EMBL/GenBank/DDBJ databases">
        <title>Pseudomonas haemolytica sp. nov. isolated from raw milk and skim milk concentrate.</title>
        <authorList>
            <person name="Hofmann K."/>
            <person name="Huptas C."/>
            <person name="Doll E."/>
            <person name="Scherer S."/>
            <person name="Wenning M."/>
        </authorList>
    </citation>
    <scope>NUCLEOTIDE SEQUENCE [LARGE SCALE GENOMIC DNA]</scope>
    <source>
        <strain evidence="3 4">DSM 108988</strain>
    </source>
</reference>
<dbReference type="Proteomes" id="UP000432048">
    <property type="component" value="Unassembled WGS sequence"/>
</dbReference>
<proteinExistence type="predicted"/>
<accession>A0A646NTK9</accession>
<dbReference type="EMBL" id="VOIX01000002">
    <property type="protein sequence ID" value="MRJ20046.1"/>
    <property type="molecule type" value="Genomic_DNA"/>
</dbReference>
<evidence type="ECO:0000259" key="2">
    <source>
        <dbReference type="Pfam" id="PF14730"/>
    </source>
</evidence>
<dbReference type="RefSeq" id="WP_153837864.1">
    <property type="nucleotide sequence ID" value="NZ_VOIX01000002.1"/>
</dbReference>
<gene>
    <name evidence="3" type="ORF">FRT60_06800</name>
</gene>
<dbReference type="InterPro" id="IPR027823">
    <property type="entry name" value="DUF4468"/>
</dbReference>
<dbReference type="PROSITE" id="PS51257">
    <property type="entry name" value="PROKAR_LIPOPROTEIN"/>
    <property type="match status" value="1"/>
</dbReference>
<dbReference type="AlphaFoldDB" id="A0A646NTK9"/>
<sequence>MFKTLFAATATLLLIACATTPPDQLPITNEKREFLYDYDVAGASKAQLFARANDFLAVSFQNSKLISRVEDKERGAVIAKAVSSWMLSTDGLIVSGVPCYSNYDIYFIAKDGRARLQLELVAGAPHPSSCGWTLPPKRDYPQIVDQFNDIGASLGKSLRGEGKLDKLNDF</sequence>
<evidence type="ECO:0000313" key="3">
    <source>
        <dbReference type="EMBL" id="MRJ20046.1"/>
    </source>
</evidence>